<evidence type="ECO:0000313" key="4">
    <source>
        <dbReference type="Proteomes" id="UP000287527"/>
    </source>
</evidence>
<feature type="domain" description="Putative endonuclease Z1" evidence="2">
    <location>
        <begin position="410"/>
        <end position="634"/>
    </location>
</feature>
<organism evidence="3 4">
    <name type="scientific">Flavobacterium cerinum</name>
    <dbReference type="NCBI Taxonomy" id="2502784"/>
    <lineage>
        <taxon>Bacteria</taxon>
        <taxon>Pseudomonadati</taxon>
        <taxon>Bacteroidota</taxon>
        <taxon>Flavobacteriia</taxon>
        <taxon>Flavobacteriales</taxon>
        <taxon>Flavobacteriaceae</taxon>
        <taxon>Flavobacterium</taxon>
    </lineage>
</organism>
<dbReference type="EMBL" id="SBII01000002">
    <property type="protein sequence ID" value="RWX02206.1"/>
    <property type="molecule type" value="Genomic_DNA"/>
</dbReference>
<dbReference type="Pfam" id="PF10593">
    <property type="entry name" value="Z1"/>
    <property type="match status" value="1"/>
</dbReference>
<dbReference type="InterPro" id="IPR018310">
    <property type="entry name" value="Put_endonuclease_Z1-dom"/>
</dbReference>
<dbReference type="GO" id="GO:0004519">
    <property type="term" value="F:endonuclease activity"/>
    <property type="evidence" value="ECO:0007669"/>
    <property type="project" value="UniProtKB-KW"/>
</dbReference>
<feature type="compositionally biased region" description="Polar residues" evidence="1">
    <location>
        <begin position="784"/>
        <end position="798"/>
    </location>
</feature>
<dbReference type="Proteomes" id="UP000287527">
    <property type="component" value="Unassembled WGS sequence"/>
</dbReference>
<reference evidence="3 4" key="1">
    <citation type="submission" date="2019-01" db="EMBL/GenBank/DDBJ databases">
        <title>Flavobacterium sp. nov.,isolated from freshwater.</title>
        <authorList>
            <person name="Zhang R."/>
            <person name="Du Z.-J."/>
        </authorList>
    </citation>
    <scope>NUCLEOTIDE SEQUENCE [LARGE SCALE GENOMIC DNA]</scope>
    <source>
        <strain evidence="3 4">1E403</strain>
    </source>
</reference>
<accession>A0A444HDC4</accession>
<evidence type="ECO:0000256" key="1">
    <source>
        <dbReference type="SAM" id="MobiDB-lite"/>
    </source>
</evidence>
<keyword evidence="3" id="KW-0255">Endonuclease</keyword>
<feature type="compositionally biased region" description="Basic and acidic residues" evidence="1">
    <location>
        <begin position="800"/>
        <end position="810"/>
    </location>
</feature>
<gene>
    <name evidence="3" type="ORF">EPI11_03030</name>
</gene>
<sequence>MSTTGYLAIKNHIFHNLKRIDGILPENKIEEEVNNTKSVIAGIGYEMFAKIIAIDSLTELDDEDWQRIIRELETHFDVKMEAGVLIQGEEQQERDSTWWTGVEKQLNKKYYWDRYKNYISSFLPADVVRALDTDTDIVMNNVENPVVANFSRYGMVVGHVQSGKTGNYSGLVCKAADAGYKFIVVIAGGMNNLRNQTQERLNEAFVGQTNGVQVGAGKGDTDKNFTPYSLTTVLRDFNRHDADRASQGVNFESINVPVLIVIKKNTSTLKSVISWLEKQYKNKVADHAMLVIDDESDYASVNTKEEEDPTAINGGIRKLLSLFSRSAYVAYTATPYANIFIDHEAENENVGRDLFPKDFIYALDAPTNYFGARKIFLDTDGKHLIEVTDNEEDLPTNHKKDFEVLSLPNSLKEAIQVFLLNVVVRNLRGYGLNHNSMLVHATRFTAIHQKIAAAITTYLENIQDDVIAFGMLTDAKNQSELIQDLSDTYSKYYNQNEFSWEEIIGMLTNQIGPILVREVHQKTTVPLEYRKDIATNAIVIGGTSLARGFTLEGLSVSYFLRNTVFYDTLMQMGRWFGYRSGYEDLCKIYMPQNKIEDFAEIINATEDLMEDFKLMADNNMTPEKFGLAIRQNPNSALQITARNKQKNVREFNYSMRLDGKAKETSVLSSKPDEIQKNINTVKHLVSSLPNEHDKINNHFLWKNIDRKIILNFLNTFITFQNDPLGLTARMPISFIKKYCEDREVSWDIALYSGLGDPFEISSNISMQKEIRKIKPKTDNTYELQNRQVSSGNSESISLEGSERKQVGTKRNDARKLMKRPLLMLHIIQQNTEIPLIKNNALAAFGASFPGDVLSDTETITLKINTVYYNNLLKDIEDENESDD</sequence>
<keyword evidence="3" id="KW-0378">Hydrolase</keyword>
<evidence type="ECO:0000259" key="2">
    <source>
        <dbReference type="Pfam" id="PF10593"/>
    </source>
</evidence>
<evidence type="ECO:0000313" key="3">
    <source>
        <dbReference type="EMBL" id="RWX02206.1"/>
    </source>
</evidence>
<protein>
    <submittedName>
        <fullName evidence="3">Endonuclease</fullName>
    </submittedName>
</protein>
<name>A0A444HDC4_9FLAO</name>
<keyword evidence="4" id="KW-1185">Reference proteome</keyword>
<dbReference type="RefSeq" id="WP_128388484.1">
    <property type="nucleotide sequence ID" value="NZ_SBII01000002.1"/>
</dbReference>
<proteinExistence type="predicted"/>
<comment type="caution">
    <text evidence="3">The sequence shown here is derived from an EMBL/GenBank/DDBJ whole genome shotgun (WGS) entry which is preliminary data.</text>
</comment>
<dbReference type="AlphaFoldDB" id="A0A444HDC4"/>
<feature type="region of interest" description="Disordered" evidence="1">
    <location>
        <begin position="784"/>
        <end position="810"/>
    </location>
</feature>
<dbReference type="OrthoDB" id="436461at2"/>
<keyword evidence="3" id="KW-0540">Nuclease</keyword>